<name>A0A919J5B3_9ACTN</name>
<accession>A0A919J5B3</accession>
<comment type="caution">
    <text evidence="1">The sequence shown here is derived from an EMBL/GenBank/DDBJ whole genome shotgun (WGS) entry which is preliminary data.</text>
</comment>
<dbReference type="EMBL" id="BOMM01000052">
    <property type="protein sequence ID" value="GIE14273.1"/>
    <property type="molecule type" value="Genomic_DNA"/>
</dbReference>
<dbReference type="RefSeq" id="WP_203820676.1">
    <property type="nucleotide sequence ID" value="NZ_BAAABP010000015.1"/>
</dbReference>
<proteinExistence type="predicted"/>
<dbReference type="AlphaFoldDB" id="A0A919J5B3"/>
<keyword evidence="2" id="KW-1185">Reference proteome</keyword>
<sequence>MKRRTLLTGTVAAGLTVAVGTAGQLDPMLLAAGTSAEPWTTGRAAAALDAASSSYTDSRYAAASELLSPLLAALHATHQTATGTARTTLAEMLARAYALGSSLATKYGDDAVALTLADRGLTAARATGHRITIAASTHVLAITMRRDGHHKGALHLLSTAADQLGADRGQPGLEVIGAYGSLLCTAAYTAAQAGDRAAADTYLREAADAATRINGTARHGMLPFNSATVDVYGIGAYTALGETGTALTHAAAVVPAQLPTTERRGRFLVDAARAWHRHGRPDRAAHALLAAERHAPEEINRPSVRELVTTLVYAPTPTPSELRALASRIGAR</sequence>
<evidence type="ECO:0000313" key="2">
    <source>
        <dbReference type="Proteomes" id="UP000598174"/>
    </source>
</evidence>
<gene>
    <name evidence="1" type="ORF">Afe05nite_61130</name>
</gene>
<organism evidence="1 2">
    <name type="scientific">Paractinoplanes ferrugineus</name>
    <dbReference type="NCBI Taxonomy" id="113564"/>
    <lineage>
        <taxon>Bacteria</taxon>
        <taxon>Bacillati</taxon>
        <taxon>Actinomycetota</taxon>
        <taxon>Actinomycetes</taxon>
        <taxon>Micromonosporales</taxon>
        <taxon>Micromonosporaceae</taxon>
        <taxon>Paractinoplanes</taxon>
    </lineage>
</organism>
<dbReference type="Proteomes" id="UP000598174">
    <property type="component" value="Unassembled WGS sequence"/>
</dbReference>
<evidence type="ECO:0000313" key="1">
    <source>
        <dbReference type="EMBL" id="GIE14273.1"/>
    </source>
</evidence>
<protein>
    <submittedName>
        <fullName evidence="1">Uncharacterized protein</fullName>
    </submittedName>
</protein>
<reference evidence="1" key="1">
    <citation type="submission" date="2021-01" db="EMBL/GenBank/DDBJ databases">
        <title>Whole genome shotgun sequence of Actinoplanes ferrugineus NBRC 15555.</title>
        <authorList>
            <person name="Komaki H."/>
            <person name="Tamura T."/>
        </authorList>
    </citation>
    <scope>NUCLEOTIDE SEQUENCE</scope>
    <source>
        <strain evidence="1">NBRC 15555</strain>
    </source>
</reference>